<keyword evidence="1" id="KW-1133">Transmembrane helix</keyword>
<dbReference type="PANTHER" id="PTHR24224">
    <property type="entry name" value="CARDIOACCELERATORY PEPTIDE RECEPTOR-RELATED"/>
    <property type="match status" value="1"/>
</dbReference>
<name>A0A914XL34_9BILA</name>
<keyword evidence="1" id="KW-0812">Transmembrane</keyword>
<reference evidence="3" key="1">
    <citation type="submission" date="2022-11" db="UniProtKB">
        <authorList>
            <consortium name="WormBaseParasite"/>
        </authorList>
    </citation>
    <scope>IDENTIFICATION</scope>
</reference>
<proteinExistence type="predicted"/>
<feature type="transmembrane region" description="Helical" evidence="1">
    <location>
        <begin position="44"/>
        <end position="64"/>
    </location>
</feature>
<dbReference type="Gene3D" id="1.20.1070.10">
    <property type="entry name" value="Rhodopsin 7-helix transmembrane proteins"/>
    <property type="match status" value="1"/>
</dbReference>
<accession>A0A914XL34</accession>
<dbReference type="SUPFAM" id="SSF81321">
    <property type="entry name" value="Family A G protein-coupled receptor-like"/>
    <property type="match status" value="1"/>
</dbReference>
<dbReference type="Proteomes" id="UP000887566">
    <property type="component" value="Unplaced"/>
</dbReference>
<dbReference type="GO" id="GO:0016020">
    <property type="term" value="C:membrane"/>
    <property type="evidence" value="ECO:0007669"/>
    <property type="project" value="TreeGrafter"/>
</dbReference>
<sequence>LMIYWMQVTTNVSIWCWVLMSVMRYMAVYHPLLQLRLWHLPRRGVQLIIILSLLLNVSFVGAVQFRERQCQYTSMFGWQTAIRWLNLAEICWGFFIPVLSTMFMDGRVLLTSPPTVLDRRHVHVGSTQPLNAAHLQDSNNTNASKENAASHRGAPRLRKTIFIWLAITSLDLLLNAPDNFLRLALMFIDEKQPVWQWYWPVRVVSQLCYFSQFAINAISLLLVVYDRSIKPSRSATTTALSMVQQSLLTISPSVSASDSATSARRLSSQRSALGCAVEADISDDSQPQWRTSRTHTL</sequence>
<feature type="transmembrane region" description="Helical" evidence="1">
    <location>
        <begin position="84"/>
        <end position="104"/>
    </location>
</feature>
<evidence type="ECO:0000256" key="1">
    <source>
        <dbReference type="SAM" id="Phobius"/>
    </source>
</evidence>
<keyword evidence="1" id="KW-0472">Membrane</keyword>
<feature type="transmembrane region" description="Helical" evidence="1">
    <location>
        <begin position="12"/>
        <end position="32"/>
    </location>
</feature>
<dbReference type="WBParaSite" id="PSAMB.scaffold9294size5125.g32297.t1">
    <property type="protein sequence ID" value="PSAMB.scaffold9294size5125.g32297.t1"/>
    <property type="gene ID" value="PSAMB.scaffold9294size5125.g32297"/>
</dbReference>
<protein>
    <submittedName>
        <fullName evidence="3">G_PROTEIN_RECEP_F1_2 domain-containing protein</fullName>
    </submittedName>
</protein>
<organism evidence="2 3">
    <name type="scientific">Plectus sambesii</name>
    <dbReference type="NCBI Taxonomy" id="2011161"/>
    <lineage>
        <taxon>Eukaryota</taxon>
        <taxon>Metazoa</taxon>
        <taxon>Ecdysozoa</taxon>
        <taxon>Nematoda</taxon>
        <taxon>Chromadorea</taxon>
        <taxon>Plectida</taxon>
        <taxon>Plectina</taxon>
        <taxon>Plectoidea</taxon>
        <taxon>Plectidae</taxon>
        <taxon>Plectus</taxon>
    </lineage>
</organism>
<feature type="transmembrane region" description="Helical" evidence="1">
    <location>
        <begin position="197"/>
        <end position="225"/>
    </location>
</feature>
<dbReference type="AlphaFoldDB" id="A0A914XL34"/>
<keyword evidence="2" id="KW-1185">Reference proteome</keyword>
<evidence type="ECO:0000313" key="2">
    <source>
        <dbReference type="Proteomes" id="UP000887566"/>
    </source>
</evidence>
<evidence type="ECO:0000313" key="3">
    <source>
        <dbReference type="WBParaSite" id="PSAMB.scaffold9294size5125.g32297.t1"/>
    </source>
</evidence>
<dbReference type="InterPro" id="IPR052665">
    <property type="entry name" value="Neuropeptide-GPCR"/>
</dbReference>
<dbReference type="PANTHER" id="PTHR24224:SF37">
    <property type="entry name" value="G-PROTEIN COUPLED RECEPTORS FAMILY 1 PROFILE DOMAIN-CONTAINING PROTEIN"/>
    <property type="match status" value="1"/>
</dbReference>